<evidence type="ECO:0000313" key="2">
    <source>
        <dbReference type="EMBL" id="MEX6689444.1"/>
    </source>
</evidence>
<keyword evidence="3" id="KW-1185">Reference proteome</keyword>
<dbReference type="Proteomes" id="UP001560573">
    <property type="component" value="Unassembled WGS sequence"/>
</dbReference>
<protein>
    <submittedName>
        <fullName evidence="2">GNAT family N-acetyltransferase</fullName>
    </submittedName>
</protein>
<comment type="caution">
    <text evidence="2">The sequence shown here is derived from an EMBL/GenBank/DDBJ whole genome shotgun (WGS) entry which is preliminary data.</text>
</comment>
<dbReference type="InterPro" id="IPR016181">
    <property type="entry name" value="Acyl_CoA_acyltransferase"/>
</dbReference>
<gene>
    <name evidence="2" type="ORF">QTN47_18195</name>
</gene>
<evidence type="ECO:0000259" key="1">
    <source>
        <dbReference type="PROSITE" id="PS51186"/>
    </source>
</evidence>
<dbReference type="EMBL" id="JAULBC010000006">
    <property type="protein sequence ID" value="MEX6689444.1"/>
    <property type="molecule type" value="Genomic_DNA"/>
</dbReference>
<dbReference type="PROSITE" id="PS51186">
    <property type="entry name" value="GNAT"/>
    <property type="match status" value="1"/>
</dbReference>
<accession>A0ABV3ZJW4</accession>
<name>A0ABV3ZJW4_9BACT</name>
<dbReference type="SUPFAM" id="SSF55729">
    <property type="entry name" value="Acyl-CoA N-acyltransferases (Nat)"/>
    <property type="match status" value="1"/>
</dbReference>
<reference evidence="2 3" key="1">
    <citation type="submission" date="2023-07" db="EMBL/GenBank/DDBJ databases">
        <authorList>
            <person name="Lian W.-H."/>
        </authorList>
    </citation>
    <scope>NUCLEOTIDE SEQUENCE [LARGE SCALE GENOMIC DNA]</scope>
    <source>
        <strain evidence="2 3">SYSU DXS3180</strain>
    </source>
</reference>
<organism evidence="2 3">
    <name type="scientific">Danxiaibacter flavus</name>
    <dbReference type="NCBI Taxonomy" id="3049108"/>
    <lineage>
        <taxon>Bacteria</taxon>
        <taxon>Pseudomonadati</taxon>
        <taxon>Bacteroidota</taxon>
        <taxon>Chitinophagia</taxon>
        <taxon>Chitinophagales</taxon>
        <taxon>Chitinophagaceae</taxon>
        <taxon>Danxiaibacter</taxon>
    </lineage>
</organism>
<dbReference type="RefSeq" id="WP_369330851.1">
    <property type="nucleotide sequence ID" value="NZ_JAULBC010000006.1"/>
</dbReference>
<dbReference type="InterPro" id="IPR000182">
    <property type="entry name" value="GNAT_dom"/>
</dbReference>
<proteinExistence type="predicted"/>
<sequence length="183" mass="21234">MIEITTVSTNNELEQIHALNKENIKHGLSAEEKQEQGFVTWLYSLELLQQMHKLVPSIIAKDGDKVVGYALVTPREASSFHPDLATMISHTEKVIYKDKPLHDFRYYIMGQICIAKEYRSKGLFNKLYQHHKTLHSNDFDLLVTEVSTSNARSQRAHEKVGFTTIHTYRDADDEWNVVVWQFN</sequence>
<dbReference type="Gene3D" id="3.40.630.30">
    <property type="match status" value="1"/>
</dbReference>
<evidence type="ECO:0000313" key="3">
    <source>
        <dbReference type="Proteomes" id="UP001560573"/>
    </source>
</evidence>
<dbReference type="Pfam" id="PF00583">
    <property type="entry name" value="Acetyltransf_1"/>
    <property type="match status" value="1"/>
</dbReference>
<feature type="domain" description="N-acetyltransferase" evidence="1">
    <location>
        <begin position="2"/>
        <end position="183"/>
    </location>
</feature>